<protein>
    <submittedName>
        <fullName evidence="1">Uncharacterized protein</fullName>
    </submittedName>
</protein>
<name>A0A8S5UM18_9CAUD</name>
<accession>A0A8S5UM18</accession>
<evidence type="ECO:0000313" key="1">
    <source>
        <dbReference type="EMBL" id="DAF95520.1"/>
    </source>
</evidence>
<proteinExistence type="predicted"/>
<sequence>MFPLISTRSRNLKEQKLYYSIDQLDHSQSYMFGL</sequence>
<organism evidence="1">
    <name type="scientific">Myoviridae sp. ctCo31</name>
    <dbReference type="NCBI Taxonomy" id="2825053"/>
    <lineage>
        <taxon>Viruses</taxon>
        <taxon>Duplodnaviria</taxon>
        <taxon>Heunggongvirae</taxon>
        <taxon>Uroviricota</taxon>
        <taxon>Caudoviricetes</taxon>
    </lineage>
</organism>
<reference evidence="1" key="1">
    <citation type="journal article" date="2021" name="Proc. Natl. Acad. Sci. U.S.A.">
        <title>A Catalog of Tens of Thousands of Viruses from Human Metagenomes Reveals Hidden Associations with Chronic Diseases.</title>
        <authorList>
            <person name="Tisza M.J."/>
            <person name="Buck C.B."/>
        </authorList>
    </citation>
    <scope>NUCLEOTIDE SEQUENCE</scope>
    <source>
        <strain evidence="1">CtCo31</strain>
    </source>
</reference>
<dbReference type="EMBL" id="BK016109">
    <property type="protein sequence ID" value="DAF95520.1"/>
    <property type="molecule type" value="Genomic_DNA"/>
</dbReference>